<evidence type="ECO:0000256" key="2">
    <source>
        <dbReference type="ARBA" id="ARBA00022801"/>
    </source>
</evidence>
<evidence type="ECO:0000259" key="3">
    <source>
        <dbReference type="Pfam" id="PF07687"/>
    </source>
</evidence>
<protein>
    <submittedName>
        <fullName evidence="4">Hydrolase</fullName>
    </submittedName>
</protein>
<dbReference type="Proteomes" id="UP001057520">
    <property type="component" value="Chromosome"/>
</dbReference>
<feature type="domain" description="Peptidase M20 dimerisation" evidence="3">
    <location>
        <begin position="201"/>
        <end position="298"/>
    </location>
</feature>
<dbReference type="Gene3D" id="3.40.630.10">
    <property type="entry name" value="Zn peptidases"/>
    <property type="match status" value="1"/>
</dbReference>
<dbReference type="SUPFAM" id="SSF55031">
    <property type="entry name" value="Bacterial exopeptidase dimerisation domain"/>
    <property type="match status" value="1"/>
</dbReference>
<name>A0ABY4ZP66_9CAUL</name>
<keyword evidence="5" id="KW-1185">Reference proteome</keyword>
<dbReference type="PANTHER" id="PTHR43808:SF9">
    <property type="entry name" value="BLL0789 PROTEIN"/>
    <property type="match status" value="1"/>
</dbReference>
<dbReference type="GO" id="GO:0016787">
    <property type="term" value="F:hydrolase activity"/>
    <property type="evidence" value="ECO:0007669"/>
    <property type="project" value="UniProtKB-KW"/>
</dbReference>
<keyword evidence="2 4" id="KW-0378">Hydrolase</keyword>
<dbReference type="Gene3D" id="3.30.70.360">
    <property type="match status" value="1"/>
</dbReference>
<dbReference type="InterPro" id="IPR011650">
    <property type="entry name" value="Peptidase_M20_dimer"/>
</dbReference>
<reference evidence="4 5" key="1">
    <citation type="submission" date="2022-04" db="EMBL/GenBank/DDBJ databases">
        <title>Genome sequence of soybean root-associated Caulobacter segnis RL271.</title>
        <authorList>
            <person name="Longley R."/>
            <person name="Bonito G."/>
            <person name="Trigodet F."/>
            <person name="Crosson S."/>
            <person name="Fiebig A."/>
        </authorList>
    </citation>
    <scope>NUCLEOTIDE SEQUENCE [LARGE SCALE GENOMIC DNA]</scope>
    <source>
        <strain evidence="4 5">RL271</strain>
    </source>
</reference>
<evidence type="ECO:0000256" key="1">
    <source>
        <dbReference type="ARBA" id="ARBA00022723"/>
    </source>
</evidence>
<dbReference type="Pfam" id="PF07687">
    <property type="entry name" value="M20_dimer"/>
    <property type="match status" value="1"/>
</dbReference>
<sequence length="414" mass="43742">MRLNSEDRAVLDHIARDGGQIVDRAVDWCAINSGSRHLAGLERQRQILLDAAARLPAAPIDVPLSPSREVAADGRETEFQHPPSLAVVVRPEAAVQVVLTGHYDTVYPEGSPFQVVRTRPDGALHGPGIADMKGGISVMLAALEAFERHPHAANVGYRVLLSPDEEIGSIASGPVLADFARRGHVGLTYEPALADGALASARKGSGNYHMVIHGRAAHAGRDFAAGRNAVIGAARVAEKLHGLNGQRDGVTVNVARIDGGAPLNMVPDVAVVRFNVRFPEAQAAAWFEAEVARIVGEIGDDLHAHLHGLITRGAKPFNAAQQRLFGAVKDVGALLGQDIAWKPSGGVCEGNNLFASGLPNVDTLGVRGGDIHSEAEHAFPESFVERAQLSALILMKLASGEIDARAIHSAMETL</sequence>
<dbReference type="NCBIfam" id="NF005602">
    <property type="entry name" value="PRK07338.1"/>
    <property type="match status" value="1"/>
</dbReference>
<dbReference type="InterPro" id="IPR036264">
    <property type="entry name" value="Bact_exopeptidase_dim_dom"/>
</dbReference>
<dbReference type="EMBL" id="CP096040">
    <property type="protein sequence ID" value="USQ94004.1"/>
    <property type="molecule type" value="Genomic_DNA"/>
</dbReference>
<gene>
    <name evidence="4" type="ORF">MZV50_15425</name>
</gene>
<evidence type="ECO:0000313" key="4">
    <source>
        <dbReference type="EMBL" id="USQ94004.1"/>
    </source>
</evidence>
<evidence type="ECO:0000313" key="5">
    <source>
        <dbReference type="Proteomes" id="UP001057520"/>
    </source>
</evidence>
<dbReference type="InterPro" id="IPR002933">
    <property type="entry name" value="Peptidase_M20"/>
</dbReference>
<dbReference type="InterPro" id="IPR050072">
    <property type="entry name" value="Peptidase_M20A"/>
</dbReference>
<dbReference type="Pfam" id="PF01546">
    <property type="entry name" value="Peptidase_M20"/>
    <property type="match status" value="1"/>
</dbReference>
<keyword evidence="1" id="KW-0479">Metal-binding</keyword>
<accession>A0ABY4ZP66</accession>
<dbReference type="CDD" id="cd03885">
    <property type="entry name" value="M20_CPDG2"/>
    <property type="match status" value="1"/>
</dbReference>
<proteinExistence type="predicted"/>
<organism evidence="4 5">
    <name type="scientific">Caulobacter segnis</name>
    <dbReference type="NCBI Taxonomy" id="88688"/>
    <lineage>
        <taxon>Bacteria</taxon>
        <taxon>Pseudomonadati</taxon>
        <taxon>Pseudomonadota</taxon>
        <taxon>Alphaproteobacteria</taxon>
        <taxon>Caulobacterales</taxon>
        <taxon>Caulobacteraceae</taxon>
        <taxon>Caulobacter</taxon>
    </lineage>
</organism>
<dbReference type="SUPFAM" id="SSF53187">
    <property type="entry name" value="Zn-dependent exopeptidases"/>
    <property type="match status" value="1"/>
</dbReference>
<dbReference type="PANTHER" id="PTHR43808">
    <property type="entry name" value="ACETYLORNITHINE DEACETYLASE"/>
    <property type="match status" value="1"/>
</dbReference>